<evidence type="ECO:0000256" key="1">
    <source>
        <dbReference type="SAM" id="MobiDB-lite"/>
    </source>
</evidence>
<feature type="domain" description="Lipoprotein LPP20-like" evidence="3">
    <location>
        <begin position="57"/>
        <end position="155"/>
    </location>
</feature>
<comment type="caution">
    <text evidence="4">The sequence shown here is derived from an EMBL/GenBank/DDBJ whole genome shotgun (WGS) entry which is preliminary data.</text>
</comment>
<feature type="chain" id="PRO_5010737594" description="Lipoprotein LPP20-like domain-containing protein" evidence="2">
    <location>
        <begin position="24"/>
        <end position="417"/>
    </location>
</feature>
<dbReference type="InterPro" id="IPR024952">
    <property type="entry name" value="LPP20-like_dom"/>
</dbReference>
<dbReference type="Proteomes" id="UP000189670">
    <property type="component" value="Unassembled WGS sequence"/>
</dbReference>
<dbReference type="Gene3D" id="3.10.28.20">
    <property type="entry name" value="Acetamidase/Formamidase-like domains"/>
    <property type="match status" value="1"/>
</dbReference>
<dbReference type="Pfam" id="PF02169">
    <property type="entry name" value="LPP20"/>
    <property type="match status" value="1"/>
</dbReference>
<dbReference type="PROSITE" id="PS51257">
    <property type="entry name" value="PROKAR_LIPOPROTEIN"/>
    <property type="match status" value="1"/>
</dbReference>
<reference evidence="5" key="1">
    <citation type="submission" date="2012-11" db="EMBL/GenBank/DDBJ databases">
        <authorList>
            <person name="Lucero-Rivera Y.E."/>
            <person name="Tovar-Ramirez D."/>
        </authorList>
    </citation>
    <scope>NUCLEOTIDE SEQUENCE [LARGE SCALE GENOMIC DNA]</scope>
    <source>
        <strain evidence="5">Araruama</strain>
    </source>
</reference>
<feature type="region of interest" description="Disordered" evidence="1">
    <location>
        <begin position="33"/>
        <end position="59"/>
    </location>
</feature>
<evidence type="ECO:0000256" key="2">
    <source>
        <dbReference type="SAM" id="SignalP"/>
    </source>
</evidence>
<protein>
    <recommendedName>
        <fullName evidence="3">Lipoprotein LPP20-like domain-containing protein</fullName>
    </recommendedName>
</protein>
<accession>A0A1V1P784</accession>
<evidence type="ECO:0000259" key="3">
    <source>
        <dbReference type="Pfam" id="PF02169"/>
    </source>
</evidence>
<keyword evidence="2" id="KW-0732">Signal</keyword>
<proteinExistence type="predicted"/>
<gene>
    <name evidence="4" type="ORF">OMM_03002</name>
</gene>
<dbReference type="EMBL" id="ATBP01000373">
    <property type="protein sequence ID" value="ETR70759.1"/>
    <property type="molecule type" value="Genomic_DNA"/>
</dbReference>
<organism evidence="4 5">
    <name type="scientific">Candidatus Magnetoglobus multicellularis str. Araruama</name>
    <dbReference type="NCBI Taxonomy" id="890399"/>
    <lineage>
        <taxon>Bacteria</taxon>
        <taxon>Pseudomonadati</taxon>
        <taxon>Thermodesulfobacteriota</taxon>
        <taxon>Desulfobacteria</taxon>
        <taxon>Desulfobacterales</taxon>
        <taxon>Desulfobacteraceae</taxon>
        <taxon>Candidatus Magnetoglobus</taxon>
    </lineage>
</organism>
<name>A0A1V1P784_9BACT</name>
<dbReference type="AlphaFoldDB" id="A0A1V1P784"/>
<evidence type="ECO:0000313" key="5">
    <source>
        <dbReference type="Proteomes" id="UP000189670"/>
    </source>
</evidence>
<feature type="signal peptide" evidence="2">
    <location>
        <begin position="1"/>
        <end position="23"/>
    </location>
</feature>
<sequence>MQQKNHFMYLWAVISIFISGCVAQTSQVSTFPNTTEIPEDTPQHTTSCHLTETKPRPSWIDHPPKTDQYLFGVGAAPRQEPVSNQIKAGRILAMQDISSQIQVHIKSLYQETQTHNKSDIHSQIQQKTEALLRGIEYVDQWNDISQCTVYVLASVPLTLEAPVSQLRMNNVPELRQSGIVSNIEAEGTCLIEGISPDQAQTIAIQRARASAIRKACGIEMKGAQVVKDSTMVLDFIQSYSKGYITKEKVRWYPVKQFQESLDKPPVLEHHVRILVDVYIPKKRSDQTFLTATLNKSVFSGGECATLSIQSKKACQVAVFNIMADDHVMMLHPHPMRPLKTLLPNHPFKIDNLYPEPLAKENHNVEALFICASVSNQVNFDALFPNDTLMTFVDFFKRYAKIADLCSDRLITYEVFRK</sequence>
<evidence type="ECO:0000313" key="4">
    <source>
        <dbReference type="EMBL" id="ETR70759.1"/>
    </source>
</evidence>